<dbReference type="EMBL" id="PQXK01000009">
    <property type="protein sequence ID" value="TGO42353.1"/>
    <property type="molecule type" value="Genomic_DNA"/>
</dbReference>
<gene>
    <name evidence="2" type="ORF">BHYA_0009g00320</name>
</gene>
<evidence type="ECO:0000313" key="2">
    <source>
        <dbReference type="EMBL" id="TGO42353.1"/>
    </source>
</evidence>
<sequence length="79" mass="8931">MGTSQRECRRTAPSIKRRLVDGAASGLLQTTARDQSQLNITQQNIEEKRREGSPQMGRSETKTRDWEVDDGHVMAIKMS</sequence>
<keyword evidence="3" id="KW-1185">Reference proteome</keyword>
<name>A0A4Z1HB82_9HELO</name>
<organism evidence="2 3">
    <name type="scientific">Botrytis hyacinthi</name>
    <dbReference type="NCBI Taxonomy" id="278943"/>
    <lineage>
        <taxon>Eukaryota</taxon>
        <taxon>Fungi</taxon>
        <taxon>Dikarya</taxon>
        <taxon>Ascomycota</taxon>
        <taxon>Pezizomycotina</taxon>
        <taxon>Leotiomycetes</taxon>
        <taxon>Helotiales</taxon>
        <taxon>Sclerotiniaceae</taxon>
        <taxon>Botrytis</taxon>
    </lineage>
</organism>
<accession>A0A4Z1HB82</accession>
<dbReference type="AlphaFoldDB" id="A0A4Z1HB82"/>
<feature type="region of interest" description="Disordered" evidence="1">
    <location>
        <begin position="32"/>
        <end position="66"/>
    </location>
</feature>
<feature type="compositionally biased region" description="Polar residues" evidence="1">
    <location>
        <begin position="32"/>
        <end position="44"/>
    </location>
</feature>
<dbReference type="Proteomes" id="UP000297814">
    <property type="component" value="Unassembled WGS sequence"/>
</dbReference>
<protein>
    <submittedName>
        <fullName evidence="2">Uncharacterized protein</fullName>
    </submittedName>
</protein>
<reference evidence="2 3" key="1">
    <citation type="submission" date="2017-12" db="EMBL/GenBank/DDBJ databases">
        <title>Comparative genomics of Botrytis spp.</title>
        <authorList>
            <person name="Valero-Jimenez C.A."/>
            <person name="Tapia P."/>
            <person name="Veloso J."/>
            <person name="Silva-Moreno E."/>
            <person name="Staats M."/>
            <person name="Valdes J.H."/>
            <person name="Van Kan J.A.L."/>
        </authorList>
    </citation>
    <scope>NUCLEOTIDE SEQUENCE [LARGE SCALE GENOMIC DNA]</scope>
    <source>
        <strain evidence="2 3">Bh0001</strain>
    </source>
</reference>
<evidence type="ECO:0000313" key="3">
    <source>
        <dbReference type="Proteomes" id="UP000297814"/>
    </source>
</evidence>
<evidence type="ECO:0000256" key="1">
    <source>
        <dbReference type="SAM" id="MobiDB-lite"/>
    </source>
</evidence>
<comment type="caution">
    <text evidence="2">The sequence shown here is derived from an EMBL/GenBank/DDBJ whole genome shotgun (WGS) entry which is preliminary data.</text>
</comment>
<proteinExistence type="predicted"/>